<evidence type="ECO:0000313" key="6">
    <source>
        <dbReference type="EMBL" id="MSU00921.1"/>
    </source>
</evidence>
<keyword evidence="7" id="KW-1185">Reference proteome</keyword>
<comment type="caution">
    <text evidence="6">The sequence shown here is derived from an EMBL/GenBank/DDBJ whole genome shotgun (WGS) entry which is preliminary data.</text>
</comment>
<dbReference type="Gene3D" id="2.30.40.10">
    <property type="entry name" value="Urease, subunit C, domain 1"/>
    <property type="match status" value="1"/>
</dbReference>
<feature type="binding site" evidence="4">
    <location>
        <position position="61"/>
    </location>
    <ligand>
        <name>Zn(2+)</name>
        <dbReference type="ChEBI" id="CHEBI:29105"/>
    </ligand>
</feature>
<feature type="binding site" evidence="4">
    <location>
        <position position="294"/>
    </location>
    <ligand>
        <name>Zn(2+)</name>
        <dbReference type="ChEBI" id="CHEBI:29105"/>
    </ligand>
</feature>
<protein>
    <recommendedName>
        <fullName evidence="4">5-methylthioadenosine/S-adenosylhomocysteine deaminase</fullName>
        <shortName evidence="4">MTA/SAH deaminase</shortName>
        <ecNumber evidence="4">3.5.4.28</ecNumber>
        <ecNumber evidence="4">3.5.4.31</ecNumber>
    </recommendedName>
</protein>
<dbReference type="InterPro" id="IPR032466">
    <property type="entry name" value="Metal_Hydrolase"/>
</dbReference>
<feature type="binding site" evidence="4">
    <location>
        <position position="206"/>
    </location>
    <ligand>
        <name>Zn(2+)</name>
        <dbReference type="ChEBI" id="CHEBI:29105"/>
    </ligand>
</feature>
<evidence type="ECO:0000259" key="5">
    <source>
        <dbReference type="Pfam" id="PF01979"/>
    </source>
</evidence>
<comment type="catalytic activity">
    <reaction evidence="4">
        <text>S-methyl-5'-thioadenosine + H2O + H(+) = S-methyl-5'-thioinosine + NH4(+)</text>
        <dbReference type="Rhea" id="RHEA:25025"/>
        <dbReference type="ChEBI" id="CHEBI:15377"/>
        <dbReference type="ChEBI" id="CHEBI:15378"/>
        <dbReference type="ChEBI" id="CHEBI:17509"/>
        <dbReference type="ChEBI" id="CHEBI:28938"/>
        <dbReference type="ChEBI" id="CHEBI:48595"/>
        <dbReference type="EC" id="3.5.4.31"/>
    </reaction>
</comment>
<evidence type="ECO:0000256" key="3">
    <source>
        <dbReference type="ARBA" id="ARBA00022833"/>
    </source>
</evidence>
<evidence type="ECO:0000256" key="2">
    <source>
        <dbReference type="ARBA" id="ARBA00022801"/>
    </source>
</evidence>
<gene>
    <name evidence="4" type="primary">mtaD</name>
    <name evidence="6" type="ORF">FYJ83_05515</name>
</gene>
<keyword evidence="2 4" id="KW-0378">Hydrolase</keyword>
<dbReference type="PANTHER" id="PTHR43794">
    <property type="entry name" value="AMINOHYDROLASE SSNA-RELATED"/>
    <property type="match status" value="1"/>
</dbReference>
<dbReference type="Gene3D" id="3.20.20.140">
    <property type="entry name" value="Metal-dependent hydrolases"/>
    <property type="match status" value="1"/>
</dbReference>
<dbReference type="SUPFAM" id="SSF51556">
    <property type="entry name" value="Metallo-dependent hydrolases"/>
    <property type="match status" value="1"/>
</dbReference>
<dbReference type="CDD" id="cd01298">
    <property type="entry name" value="ATZ_TRZ_like"/>
    <property type="match status" value="1"/>
</dbReference>
<dbReference type="InterPro" id="IPR050287">
    <property type="entry name" value="MTA/SAH_deaminase"/>
</dbReference>
<feature type="binding site" evidence="4">
    <location>
        <position position="63"/>
    </location>
    <ligand>
        <name>Zn(2+)</name>
        <dbReference type="ChEBI" id="CHEBI:29105"/>
    </ligand>
</feature>
<keyword evidence="3 4" id="KW-0862">Zinc</keyword>
<dbReference type="RefSeq" id="WP_154439345.1">
    <property type="nucleotide sequence ID" value="NZ_JAHLPJ010000001.1"/>
</dbReference>
<reference evidence="6 7" key="1">
    <citation type="submission" date="2019-09" db="EMBL/GenBank/DDBJ databases">
        <title>In-depth cultivation of the pig gut microbiome towards novel bacterial diversity and tailored functional studies.</title>
        <authorList>
            <person name="Wylensek D."/>
            <person name="Hitch T.C.A."/>
            <person name="Clavel T."/>
        </authorList>
    </citation>
    <scope>NUCLEOTIDE SEQUENCE [LARGE SCALE GENOMIC DNA]</scope>
    <source>
        <strain evidence="6 7">WCA3-693-APC-4?</strain>
    </source>
</reference>
<evidence type="ECO:0000256" key="1">
    <source>
        <dbReference type="ARBA" id="ARBA00022723"/>
    </source>
</evidence>
<evidence type="ECO:0000313" key="7">
    <source>
        <dbReference type="Proteomes" id="UP000469523"/>
    </source>
</evidence>
<dbReference type="InterPro" id="IPR011059">
    <property type="entry name" value="Metal-dep_hydrolase_composite"/>
</dbReference>
<proteinExistence type="inferred from homology"/>
<comment type="function">
    <text evidence="4">Catalyzes the deamination of 5-methylthioadenosine and S-adenosyl-L-homocysteine into 5-methylthioinosine and S-inosyl-L-homocysteine, respectively. Is also able to deaminate adenosine.</text>
</comment>
<feature type="binding site" evidence="4">
    <location>
        <position position="90"/>
    </location>
    <ligand>
        <name>substrate</name>
    </ligand>
</feature>
<dbReference type="GO" id="GO:0046872">
    <property type="term" value="F:metal ion binding"/>
    <property type="evidence" value="ECO:0007669"/>
    <property type="project" value="UniProtKB-KW"/>
</dbReference>
<dbReference type="SUPFAM" id="SSF51338">
    <property type="entry name" value="Composite domain of metallo-dependent hydrolases"/>
    <property type="match status" value="1"/>
</dbReference>
<dbReference type="InterPro" id="IPR006680">
    <property type="entry name" value="Amidohydro-rel"/>
</dbReference>
<comment type="cofactor">
    <cofactor evidence="4">
        <name>Zn(2+)</name>
        <dbReference type="ChEBI" id="CHEBI:29105"/>
    </cofactor>
    <text evidence="4">Binds 1 zinc ion per subunit.</text>
</comment>
<feature type="binding site" evidence="4">
    <location>
        <position position="142"/>
    </location>
    <ligand>
        <name>substrate</name>
    </ligand>
</feature>
<organism evidence="6 7">
    <name type="scientific">Tissierella pigra</name>
    <dbReference type="NCBI Taxonomy" id="2607614"/>
    <lineage>
        <taxon>Bacteria</taxon>
        <taxon>Bacillati</taxon>
        <taxon>Bacillota</taxon>
        <taxon>Tissierellia</taxon>
        <taxon>Tissierellales</taxon>
        <taxon>Tissierellaceae</taxon>
        <taxon>Tissierella</taxon>
    </lineage>
</organism>
<dbReference type="FunFam" id="3.20.20.140:FF:000014">
    <property type="entry name" value="5-methylthioadenosine/S-adenosylhomocysteine deaminase"/>
    <property type="match status" value="1"/>
</dbReference>
<dbReference type="Pfam" id="PF01979">
    <property type="entry name" value="Amidohydro_1"/>
    <property type="match status" value="1"/>
</dbReference>
<dbReference type="Proteomes" id="UP000469523">
    <property type="component" value="Unassembled WGS sequence"/>
</dbReference>
<dbReference type="EC" id="3.5.4.31" evidence="4"/>
<feature type="domain" description="Amidohydrolase-related" evidence="5">
    <location>
        <begin position="52"/>
        <end position="398"/>
    </location>
</feature>
<dbReference type="EC" id="3.5.4.28" evidence="4"/>
<dbReference type="GO" id="GO:0050270">
    <property type="term" value="F:S-adenosylhomocysteine deaminase activity"/>
    <property type="evidence" value="ECO:0007669"/>
    <property type="project" value="UniProtKB-UniRule"/>
</dbReference>
<dbReference type="PANTHER" id="PTHR43794:SF11">
    <property type="entry name" value="AMIDOHYDROLASE-RELATED DOMAIN-CONTAINING PROTEIN"/>
    <property type="match status" value="1"/>
</dbReference>
<feature type="binding site" evidence="4">
    <location>
        <position position="294"/>
    </location>
    <ligand>
        <name>substrate</name>
    </ligand>
</feature>
<sequence length="426" mass="47401">MLIKNIDLVPINGKDEVIRNTNIYIKDNEIIHIGEIRDDIEVERIIDGKHKIAMPGLINSHTHIGMSLLRNFADDLPLHDWLTKKIWPTEANLTSRDVYWGSLLSMVEMIQGGTTAFCDMYFFMDEVGNGLEESGMRGVLTRGLIEDEGAKRKLDETRELFKNYHGKGNGRIKVMVAPHAPYTCSPDFLKESFKLAKELNTGIHIHLSETRKEVEDSFNLHGKSPIRHVYDLGLLDIHTIGAHCVHVDDDDIEIIKEKGLIPVNNPGSNLKLASGFAPIDKMLKKGIPVALGTDGSSSNNNLNMFEEINLASIVNKAVNLDAVSVPAIEALKMGTINGAKALDLEKEIGSIELGKKADLILIDTDKPHLYPHHNIISSLAYGVQASDVDTVIVDGKIIMEKREIKTLDVEKIKFMAEKHAKDLVNR</sequence>
<comment type="catalytic activity">
    <reaction evidence="4">
        <text>S-adenosyl-L-homocysteine + H2O + H(+) = S-inosyl-L-homocysteine + NH4(+)</text>
        <dbReference type="Rhea" id="RHEA:20716"/>
        <dbReference type="ChEBI" id="CHEBI:15377"/>
        <dbReference type="ChEBI" id="CHEBI:15378"/>
        <dbReference type="ChEBI" id="CHEBI:28938"/>
        <dbReference type="ChEBI" id="CHEBI:57856"/>
        <dbReference type="ChEBI" id="CHEBI:57985"/>
        <dbReference type="EC" id="3.5.4.28"/>
    </reaction>
</comment>
<comment type="similarity">
    <text evidence="4">Belongs to the metallo-dependent hydrolases superfamily. MTA/SAH deaminase family.</text>
</comment>
<dbReference type="AlphaFoldDB" id="A0A6N7XFV7"/>
<dbReference type="GO" id="GO:0090614">
    <property type="term" value="F:5'-methylthioadenosine deaminase activity"/>
    <property type="evidence" value="ECO:0007669"/>
    <property type="project" value="UniProtKB-UniRule"/>
</dbReference>
<evidence type="ECO:0000256" key="4">
    <source>
        <dbReference type="HAMAP-Rule" id="MF_01281"/>
    </source>
</evidence>
<feature type="binding site" evidence="4">
    <location>
        <position position="209"/>
    </location>
    <ligand>
        <name>substrate</name>
    </ligand>
</feature>
<dbReference type="InterPro" id="IPR023512">
    <property type="entry name" value="Deaminase_MtaD/DadD"/>
</dbReference>
<dbReference type="HAMAP" id="MF_01281">
    <property type="entry name" value="MTA_SAH_deamin"/>
    <property type="match status" value="1"/>
</dbReference>
<name>A0A6N7XFV7_9FIRM</name>
<comment type="caution">
    <text evidence="4">Lacks conserved residue(s) required for the propagation of feature annotation.</text>
</comment>
<feature type="binding site" evidence="4">
    <location>
        <position position="179"/>
    </location>
    <ligand>
        <name>substrate</name>
    </ligand>
</feature>
<dbReference type="EMBL" id="VUNQ01000009">
    <property type="protein sequence ID" value="MSU00921.1"/>
    <property type="molecule type" value="Genomic_DNA"/>
</dbReference>
<accession>A0A6N7XFV7</accession>
<keyword evidence="1 4" id="KW-0479">Metal-binding</keyword>